<dbReference type="EMBL" id="JABTTQ020000008">
    <property type="protein sequence ID" value="KAK6150767.1"/>
    <property type="molecule type" value="Genomic_DNA"/>
</dbReference>
<accession>A0ABR0WTE1</accession>
<dbReference type="PANTHER" id="PTHR46148:SF57">
    <property type="entry name" value="OS12G0499874 PROTEIN"/>
    <property type="match status" value="1"/>
</dbReference>
<evidence type="ECO:0000313" key="2">
    <source>
        <dbReference type="EMBL" id="KAK6150767.1"/>
    </source>
</evidence>
<name>A0ABR0WTE1_REHGL</name>
<dbReference type="InterPro" id="IPR016197">
    <property type="entry name" value="Chromo-like_dom_sf"/>
</dbReference>
<organism evidence="2 3">
    <name type="scientific">Rehmannia glutinosa</name>
    <name type="common">Chinese foxglove</name>
    <dbReference type="NCBI Taxonomy" id="99300"/>
    <lineage>
        <taxon>Eukaryota</taxon>
        <taxon>Viridiplantae</taxon>
        <taxon>Streptophyta</taxon>
        <taxon>Embryophyta</taxon>
        <taxon>Tracheophyta</taxon>
        <taxon>Spermatophyta</taxon>
        <taxon>Magnoliopsida</taxon>
        <taxon>eudicotyledons</taxon>
        <taxon>Gunneridae</taxon>
        <taxon>Pentapetalae</taxon>
        <taxon>asterids</taxon>
        <taxon>lamiids</taxon>
        <taxon>Lamiales</taxon>
        <taxon>Orobanchaceae</taxon>
        <taxon>Rehmannieae</taxon>
        <taxon>Rehmannia</taxon>
    </lineage>
</organism>
<protein>
    <recommendedName>
        <fullName evidence="1">Chromo domain-containing protein</fullName>
    </recommendedName>
</protein>
<dbReference type="Pfam" id="PF00385">
    <property type="entry name" value="Chromo"/>
    <property type="match status" value="1"/>
</dbReference>
<dbReference type="InterPro" id="IPR056924">
    <property type="entry name" value="SH3_Tf2-1"/>
</dbReference>
<dbReference type="SUPFAM" id="SSF54160">
    <property type="entry name" value="Chromo domain-like"/>
    <property type="match status" value="1"/>
</dbReference>
<feature type="domain" description="Chromo" evidence="1">
    <location>
        <begin position="93"/>
        <end position="143"/>
    </location>
</feature>
<evidence type="ECO:0000313" key="3">
    <source>
        <dbReference type="Proteomes" id="UP001318860"/>
    </source>
</evidence>
<dbReference type="Proteomes" id="UP001318860">
    <property type="component" value="Unassembled WGS sequence"/>
</dbReference>
<evidence type="ECO:0000259" key="1">
    <source>
        <dbReference type="PROSITE" id="PS50013"/>
    </source>
</evidence>
<dbReference type="PROSITE" id="PS50013">
    <property type="entry name" value="CHROMO_2"/>
    <property type="match status" value="1"/>
</dbReference>
<gene>
    <name evidence="2" type="ORF">DH2020_015699</name>
</gene>
<proteinExistence type="predicted"/>
<dbReference type="Gene3D" id="2.40.50.40">
    <property type="match status" value="1"/>
</dbReference>
<reference evidence="2 3" key="1">
    <citation type="journal article" date="2021" name="Comput. Struct. Biotechnol. J.">
        <title>De novo genome assembly of the potent medicinal plant Rehmannia glutinosa using nanopore technology.</title>
        <authorList>
            <person name="Ma L."/>
            <person name="Dong C."/>
            <person name="Song C."/>
            <person name="Wang X."/>
            <person name="Zheng X."/>
            <person name="Niu Y."/>
            <person name="Chen S."/>
            <person name="Feng W."/>
        </authorList>
    </citation>
    <scope>NUCLEOTIDE SEQUENCE [LARGE SCALE GENOMIC DNA]</scope>
    <source>
        <strain evidence="2">DH-2019</strain>
    </source>
</reference>
<dbReference type="PANTHER" id="PTHR46148">
    <property type="entry name" value="CHROMO DOMAIN-CONTAINING PROTEIN"/>
    <property type="match status" value="1"/>
</dbReference>
<dbReference type="InterPro" id="IPR000953">
    <property type="entry name" value="Chromo/chromo_shadow_dom"/>
</dbReference>
<comment type="caution">
    <text evidence="2">The sequence shown here is derived from an EMBL/GenBank/DDBJ whole genome shotgun (WGS) entry which is preliminary data.</text>
</comment>
<dbReference type="Pfam" id="PF24626">
    <property type="entry name" value="SH3_Tf2-1"/>
    <property type="match status" value="1"/>
</dbReference>
<keyword evidence="3" id="KW-1185">Reference proteome</keyword>
<sequence>MEYEVGEKVFLHVSAWKGILRFGKKGKLNPRYIGPYEILEKVGPLVYKLALPPELSQIYNVFHVSMLRKYVHDPNHVVNYTILDINKDLTYEEAPEAILERKIHKLRNKDVALIKVQWKGHGSNEATWEREEEVRAKYPDFLS</sequence>
<dbReference type="InterPro" id="IPR023780">
    <property type="entry name" value="Chromo_domain"/>
</dbReference>